<dbReference type="GO" id="GO:0005634">
    <property type="term" value="C:nucleus"/>
    <property type="evidence" value="ECO:0007669"/>
    <property type="project" value="UniProtKB-SubCell"/>
</dbReference>
<reference evidence="6 7" key="1">
    <citation type="submission" date="2019-01" db="EMBL/GenBank/DDBJ databases">
        <authorList>
            <person name="Sayadi A."/>
        </authorList>
    </citation>
    <scope>NUCLEOTIDE SEQUENCE [LARGE SCALE GENOMIC DNA]</scope>
</reference>
<protein>
    <recommendedName>
        <fullName evidence="8">Histone PARylation factor 1</fullName>
    </recommendedName>
</protein>
<evidence type="ECO:0000256" key="1">
    <source>
        <dbReference type="ARBA" id="ARBA00004123"/>
    </source>
</evidence>
<evidence type="ECO:0000313" key="7">
    <source>
        <dbReference type="Proteomes" id="UP000410492"/>
    </source>
</evidence>
<evidence type="ECO:0008006" key="8">
    <source>
        <dbReference type="Google" id="ProtNLM"/>
    </source>
</evidence>
<dbReference type="GO" id="GO:0072572">
    <property type="term" value="F:poly-ADP-D-ribose binding"/>
    <property type="evidence" value="ECO:0007669"/>
    <property type="project" value="TreeGrafter"/>
</dbReference>
<dbReference type="Proteomes" id="UP000410492">
    <property type="component" value="Unassembled WGS sequence"/>
</dbReference>
<accession>A0A653D3X4</accession>
<keyword evidence="5" id="KW-0539">Nucleus</keyword>
<keyword evidence="7" id="KW-1185">Reference proteome</keyword>
<dbReference type="PANTHER" id="PTHR13386">
    <property type="entry name" value="HISTONE PARYLATION FACTOR 1"/>
    <property type="match status" value="1"/>
</dbReference>
<dbReference type="Pfam" id="PF10228">
    <property type="entry name" value="HPF1"/>
    <property type="match status" value="1"/>
</dbReference>
<dbReference type="GO" id="GO:0005694">
    <property type="term" value="C:chromosome"/>
    <property type="evidence" value="ECO:0007669"/>
    <property type="project" value="UniProtKB-SubCell"/>
</dbReference>
<organism evidence="6 7">
    <name type="scientific">Callosobruchus maculatus</name>
    <name type="common">Southern cowpea weevil</name>
    <name type="synonym">Pulse bruchid</name>
    <dbReference type="NCBI Taxonomy" id="64391"/>
    <lineage>
        <taxon>Eukaryota</taxon>
        <taxon>Metazoa</taxon>
        <taxon>Ecdysozoa</taxon>
        <taxon>Arthropoda</taxon>
        <taxon>Hexapoda</taxon>
        <taxon>Insecta</taxon>
        <taxon>Pterygota</taxon>
        <taxon>Neoptera</taxon>
        <taxon>Endopterygota</taxon>
        <taxon>Coleoptera</taxon>
        <taxon>Polyphaga</taxon>
        <taxon>Cucujiformia</taxon>
        <taxon>Chrysomeloidea</taxon>
        <taxon>Chrysomelidae</taxon>
        <taxon>Bruchinae</taxon>
        <taxon>Bruchini</taxon>
        <taxon>Callosobruchus</taxon>
    </lineage>
</organism>
<gene>
    <name evidence="6" type="ORF">CALMAC_LOCUS14226</name>
</gene>
<dbReference type="GO" id="GO:0006974">
    <property type="term" value="P:DNA damage response"/>
    <property type="evidence" value="ECO:0007669"/>
    <property type="project" value="InterPro"/>
</dbReference>
<dbReference type="EMBL" id="CAACVG010010059">
    <property type="protein sequence ID" value="VEN54870.1"/>
    <property type="molecule type" value="Genomic_DNA"/>
</dbReference>
<evidence type="ECO:0000313" key="6">
    <source>
        <dbReference type="EMBL" id="VEN54870.1"/>
    </source>
</evidence>
<evidence type="ECO:0000256" key="3">
    <source>
        <dbReference type="ARBA" id="ARBA00010803"/>
    </source>
</evidence>
<dbReference type="AlphaFoldDB" id="A0A653D3X4"/>
<dbReference type="GO" id="GO:0042393">
    <property type="term" value="F:histone binding"/>
    <property type="evidence" value="ECO:0007669"/>
    <property type="project" value="InterPro"/>
</dbReference>
<evidence type="ECO:0000256" key="5">
    <source>
        <dbReference type="ARBA" id="ARBA00023242"/>
    </source>
</evidence>
<dbReference type="OrthoDB" id="416496at2759"/>
<proteinExistence type="inferred from homology"/>
<comment type="similarity">
    <text evidence="3">Belongs to the HPF1 family.</text>
</comment>
<dbReference type="InterPro" id="IPR019361">
    <property type="entry name" value="HPF1"/>
</dbReference>
<evidence type="ECO:0000256" key="2">
    <source>
        <dbReference type="ARBA" id="ARBA00004286"/>
    </source>
</evidence>
<dbReference type="PANTHER" id="PTHR13386:SF1">
    <property type="entry name" value="HISTONE PARYLATION FACTOR 1"/>
    <property type="match status" value="1"/>
</dbReference>
<evidence type="ECO:0000256" key="4">
    <source>
        <dbReference type="ARBA" id="ARBA00022454"/>
    </source>
</evidence>
<sequence length="323" mass="37195">MEVKTALDFKENEQMKTYSKFIKDKFLIELPQDFYDFWKFCEKLNPNNPLDALKGINLKLVGPFDILAGKFDNIKRADDEYLIHWRYFRDPPEFLTVLKGDDKTGYHIGYFRDSPDEVPILLASNESEKDGVFTLMGGNIFASVSFYIENLKKTADPFKKMMIPKLETLLNKEADMLSLDMSRKTKAMAARERRIVSRTMNKIGLVVPYDKKTQLGYRELAMNNKELKTVFDKLQSCLPEQREKYLSDLQPVLTYASIAADECDFGTGIELGWNIISHGIDSLNSTALQYLASNYRLLNREAFAKIAEAHMKNRKKGCKLSIL</sequence>
<comment type="subcellular location">
    <subcellularLocation>
        <location evidence="2">Chromosome</location>
    </subcellularLocation>
    <subcellularLocation>
        <location evidence="1">Nucleus</location>
    </subcellularLocation>
</comment>
<name>A0A653D3X4_CALMS</name>
<keyword evidence="4" id="KW-0158">Chromosome</keyword>